<gene>
    <name evidence="1" type="ORF">WS72_20415</name>
</gene>
<dbReference type="SUPFAM" id="SSF53850">
    <property type="entry name" value="Periplasmic binding protein-like II"/>
    <property type="match status" value="1"/>
</dbReference>
<dbReference type="PANTHER" id="PTHR35841">
    <property type="entry name" value="PHOSPHONATES-BINDING PERIPLASMIC PROTEIN"/>
    <property type="match status" value="1"/>
</dbReference>
<protein>
    <submittedName>
        <fullName evidence="1">Phosphate ABC transporter substrate-binding protein</fullName>
    </submittedName>
</protein>
<dbReference type="RefSeq" id="WP_060356153.1">
    <property type="nucleotide sequence ID" value="NZ_LNJQ01000004.1"/>
</dbReference>
<dbReference type="EMBL" id="LNJQ01000004">
    <property type="protein sequence ID" value="KWZ37357.1"/>
    <property type="molecule type" value="Genomic_DNA"/>
</dbReference>
<sequence>MTRWIAGLPMYNVTPRHAALWRALLRDALRAFARAGGPAGVALLGEPSGEPFGELLPMWRRGDLLLSQTCGYPYRMLGVADAVHLIATPVFDADGCDGARYRSMLVVSADAHARGATTLAACRGLRAVYNGDDSHSGMNALRHAVAPHARDARFFSTVARTGSHLDALRALDAGDADLAAIDCVTLAYVRDALPALLRRVRIIGATASAPGLPFIASRTLAGERVAALRDALDAAAALDPERARALRLRGFERLAPDAYAEIERFARDAIALGYPTLA</sequence>
<reference evidence="1 2" key="1">
    <citation type="submission" date="2015-11" db="EMBL/GenBank/DDBJ databases">
        <authorList>
            <person name="Sahl J."/>
            <person name="Wagner D."/>
            <person name="Keim P."/>
        </authorList>
    </citation>
    <scope>NUCLEOTIDE SEQUENCE [LARGE SCALE GENOMIC DNA]</scope>
    <source>
        <strain evidence="1 2">BDU18</strain>
    </source>
</reference>
<evidence type="ECO:0000313" key="2">
    <source>
        <dbReference type="Proteomes" id="UP000070255"/>
    </source>
</evidence>
<proteinExistence type="predicted"/>
<evidence type="ECO:0000313" key="1">
    <source>
        <dbReference type="EMBL" id="KWZ37357.1"/>
    </source>
</evidence>
<organism evidence="1 2">
    <name type="scientific">Burkholderia savannae</name>
    <dbReference type="NCBI Taxonomy" id="1637837"/>
    <lineage>
        <taxon>Bacteria</taxon>
        <taxon>Pseudomonadati</taxon>
        <taxon>Pseudomonadota</taxon>
        <taxon>Betaproteobacteria</taxon>
        <taxon>Burkholderiales</taxon>
        <taxon>Burkholderiaceae</taxon>
        <taxon>Burkholderia</taxon>
        <taxon>pseudomallei group</taxon>
    </lineage>
</organism>
<accession>A0ABR5T296</accession>
<dbReference type="Pfam" id="PF12974">
    <property type="entry name" value="Phosphonate-bd"/>
    <property type="match status" value="1"/>
</dbReference>
<keyword evidence="2" id="KW-1185">Reference proteome</keyword>
<comment type="caution">
    <text evidence="1">The sequence shown here is derived from an EMBL/GenBank/DDBJ whole genome shotgun (WGS) entry which is preliminary data.</text>
</comment>
<name>A0ABR5T296_9BURK</name>
<dbReference type="Gene3D" id="3.40.190.10">
    <property type="entry name" value="Periplasmic binding protein-like II"/>
    <property type="match status" value="1"/>
</dbReference>
<dbReference type="Proteomes" id="UP000070255">
    <property type="component" value="Unassembled WGS sequence"/>
</dbReference>
<dbReference type="PANTHER" id="PTHR35841:SF1">
    <property type="entry name" value="PHOSPHONATES-BINDING PERIPLASMIC PROTEIN"/>
    <property type="match status" value="1"/>
</dbReference>